<dbReference type="InterPro" id="IPR002156">
    <property type="entry name" value="RNaseH_domain"/>
</dbReference>
<dbReference type="GO" id="GO:0004523">
    <property type="term" value="F:RNA-DNA hybrid ribonuclease activity"/>
    <property type="evidence" value="ECO:0007669"/>
    <property type="project" value="InterPro"/>
</dbReference>
<feature type="domain" description="RNase H type-1" evidence="1">
    <location>
        <begin position="6"/>
        <end position="139"/>
    </location>
</feature>
<sequence length="139" mass="15317">MGISEGSADLELVFDGGALGNPGAGYGSFQLRDREGFCEISRLDFGDNVTNNQAEYRTLIAGLEAALGHAGSLGWHPRTLRVRVRTDSQLVVEQVLGRWKVRHPNLQPLSTRARELLARFGSTDIAWHPRVESVRILGH</sequence>
<name>I4EGH7_9BACT</name>
<gene>
    <name evidence="2" type="ORF">NITHO_2710012</name>
</gene>
<keyword evidence="3" id="KW-1185">Reference proteome</keyword>
<dbReference type="SUPFAM" id="SSF53098">
    <property type="entry name" value="Ribonuclease H-like"/>
    <property type="match status" value="1"/>
</dbReference>
<dbReference type="OrthoDB" id="7845843at2"/>
<evidence type="ECO:0000313" key="3">
    <source>
        <dbReference type="Proteomes" id="UP000004221"/>
    </source>
</evidence>
<comment type="caution">
    <text evidence="2">The sequence shown here is derived from an EMBL/GenBank/DDBJ whole genome shotgun (WGS) entry which is preliminary data.</text>
</comment>
<dbReference type="AlphaFoldDB" id="I4EGH7"/>
<dbReference type="Pfam" id="PF13456">
    <property type="entry name" value="RVT_3"/>
    <property type="match status" value="1"/>
</dbReference>
<dbReference type="Gene3D" id="3.30.420.10">
    <property type="entry name" value="Ribonuclease H-like superfamily/Ribonuclease H"/>
    <property type="match status" value="1"/>
</dbReference>
<evidence type="ECO:0000259" key="1">
    <source>
        <dbReference type="PROSITE" id="PS50879"/>
    </source>
</evidence>
<accession>I4EGH7</accession>
<organism evidence="2 3">
    <name type="scientific">Nitrolancea hollandica Lb</name>
    <dbReference type="NCBI Taxonomy" id="1129897"/>
    <lineage>
        <taxon>Bacteria</taxon>
        <taxon>Pseudomonadati</taxon>
        <taxon>Thermomicrobiota</taxon>
        <taxon>Thermomicrobia</taxon>
        <taxon>Sphaerobacterales</taxon>
        <taxon>Sphaerobacterineae</taxon>
        <taxon>Sphaerobacteraceae</taxon>
        <taxon>Nitrolancea</taxon>
    </lineage>
</organism>
<dbReference type="EMBL" id="CAGS01000192">
    <property type="protein sequence ID" value="CCF83789.1"/>
    <property type="molecule type" value="Genomic_DNA"/>
</dbReference>
<dbReference type="InterPro" id="IPR012337">
    <property type="entry name" value="RNaseH-like_sf"/>
</dbReference>
<dbReference type="PANTHER" id="PTHR46387">
    <property type="entry name" value="POLYNUCLEOTIDYL TRANSFERASE, RIBONUCLEASE H-LIKE SUPERFAMILY PROTEIN"/>
    <property type="match status" value="1"/>
</dbReference>
<dbReference type="InterPro" id="IPR036397">
    <property type="entry name" value="RNaseH_sf"/>
</dbReference>
<protein>
    <recommendedName>
        <fullName evidence="1">RNase H type-1 domain-containing protein</fullName>
    </recommendedName>
</protein>
<dbReference type="GO" id="GO:0003676">
    <property type="term" value="F:nucleic acid binding"/>
    <property type="evidence" value="ECO:0007669"/>
    <property type="project" value="InterPro"/>
</dbReference>
<dbReference type="PANTHER" id="PTHR46387:SF2">
    <property type="entry name" value="RIBONUCLEASE HI"/>
    <property type="match status" value="1"/>
</dbReference>
<dbReference type="CDD" id="cd09279">
    <property type="entry name" value="RNase_HI_like"/>
    <property type="match status" value="1"/>
</dbReference>
<dbReference type="RefSeq" id="WP_008477403.1">
    <property type="nucleotide sequence ID" value="NZ_CAGS01000192.1"/>
</dbReference>
<evidence type="ECO:0000313" key="2">
    <source>
        <dbReference type="EMBL" id="CCF83789.1"/>
    </source>
</evidence>
<proteinExistence type="predicted"/>
<dbReference type="Proteomes" id="UP000004221">
    <property type="component" value="Unassembled WGS sequence"/>
</dbReference>
<reference evidence="2 3" key="1">
    <citation type="journal article" date="2012" name="ISME J.">
        <title>Nitrification expanded: discovery, physiology and genomics of a nitrite-oxidizing bacterium from the phylum Chloroflexi.</title>
        <authorList>
            <person name="Sorokin D.Y."/>
            <person name="Lucker S."/>
            <person name="Vejmelkova D."/>
            <person name="Kostrikina N.A."/>
            <person name="Kleerebezem R."/>
            <person name="Rijpstra W.I."/>
            <person name="Damste J.S."/>
            <person name="Le Paslier D."/>
            <person name="Muyzer G."/>
            <person name="Wagner M."/>
            <person name="van Loosdrecht M.C."/>
            <person name="Daims H."/>
        </authorList>
    </citation>
    <scope>NUCLEOTIDE SEQUENCE [LARGE SCALE GENOMIC DNA]</scope>
    <source>
        <strain evidence="3">none</strain>
    </source>
</reference>
<dbReference type="PROSITE" id="PS50879">
    <property type="entry name" value="RNASE_H_1"/>
    <property type="match status" value="1"/>
</dbReference>